<feature type="compositionally biased region" description="Basic and acidic residues" evidence="1">
    <location>
        <begin position="126"/>
        <end position="136"/>
    </location>
</feature>
<feature type="region of interest" description="Disordered" evidence="1">
    <location>
        <begin position="89"/>
        <end position="136"/>
    </location>
</feature>
<feature type="transmembrane region" description="Helical" evidence="2">
    <location>
        <begin position="56"/>
        <end position="77"/>
    </location>
</feature>
<keyword evidence="3" id="KW-1185">Reference proteome</keyword>
<evidence type="ECO:0000256" key="2">
    <source>
        <dbReference type="SAM" id="Phobius"/>
    </source>
</evidence>
<evidence type="ECO:0000256" key="1">
    <source>
        <dbReference type="SAM" id="MobiDB-lite"/>
    </source>
</evidence>
<dbReference type="KEGG" id="aten:116298256"/>
<reference evidence="4" key="1">
    <citation type="submission" date="2025-08" db="UniProtKB">
        <authorList>
            <consortium name="RefSeq"/>
        </authorList>
    </citation>
    <scope>IDENTIFICATION</scope>
    <source>
        <tissue evidence="4">Tentacle</tissue>
    </source>
</reference>
<dbReference type="RefSeq" id="XP_031562504.1">
    <property type="nucleotide sequence ID" value="XM_031706644.1"/>
</dbReference>
<keyword evidence="2" id="KW-0812">Transmembrane</keyword>
<accession>A0A6P8I1U0</accession>
<keyword evidence="2" id="KW-0472">Membrane</keyword>
<gene>
    <name evidence="4" type="primary">LOC116298256</name>
</gene>
<evidence type="ECO:0000313" key="4">
    <source>
        <dbReference type="RefSeq" id="XP_031562504.1"/>
    </source>
</evidence>
<feature type="compositionally biased region" description="Basic and acidic residues" evidence="1">
    <location>
        <begin position="98"/>
        <end position="117"/>
    </location>
</feature>
<dbReference type="AlphaFoldDB" id="A0A6P8I1U0"/>
<organism evidence="3 4">
    <name type="scientific">Actinia tenebrosa</name>
    <name type="common">Australian red waratah sea anemone</name>
    <dbReference type="NCBI Taxonomy" id="6105"/>
    <lineage>
        <taxon>Eukaryota</taxon>
        <taxon>Metazoa</taxon>
        <taxon>Cnidaria</taxon>
        <taxon>Anthozoa</taxon>
        <taxon>Hexacorallia</taxon>
        <taxon>Actiniaria</taxon>
        <taxon>Actiniidae</taxon>
        <taxon>Actinia</taxon>
    </lineage>
</organism>
<proteinExistence type="predicted"/>
<dbReference type="GeneID" id="116298256"/>
<name>A0A6P8I1U0_ACTTE</name>
<keyword evidence="2" id="KW-1133">Transmembrane helix</keyword>
<protein>
    <submittedName>
        <fullName evidence="4">Uncharacterized protein LOC116298256</fullName>
    </submittedName>
</protein>
<sequence length="136" mass="15337">MEPSGIPTKEQEKSMKAMRTCQRIGGWYGLWSTVLAGAVSFAGLTMFCRERVPKKFIPMITLGCASGTGWMVSIWVTRSCRLEQLKMNHGYNSTNDDSISKEKKPLIHQYHSSDESTQKSSSVNKFGDEGFFQEKK</sequence>
<dbReference type="Proteomes" id="UP000515163">
    <property type="component" value="Unplaced"/>
</dbReference>
<evidence type="ECO:0000313" key="3">
    <source>
        <dbReference type="Proteomes" id="UP000515163"/>
    </source>
</evidence>
<feature type="transmembrane region" description="Helical" evidence="2">
    <location>
        <begin position="24"/>
        <end position="44"/>
    </location>
</feature>
<dbReference type="InParanoid" id="A0A6P8I1U0"/>
<dbReference type="OrthoDB" id="5952509at2759"/>